<gene>
    <name evidence="2" type="ORF">C7440_0572</name>
</gene>
<evidence type="ECO:0000313" key="2">
    <source>
        <dbReference type="EMBL" id="PVY68183.1"/>
    </source>
</evidence>
<dbReference type="RefSeq" id="WP_116517398.1">
    <property type="nucleotide sequence ID" value="NZ_JACCEX010000001.1"/>
</dbReference>
<organism evidence="2 3">
    <name type="scientific">Pusillimonas noertemannii</name>
    <dbReference type="NCBI Taxonomy" id="305977"/>
    <lineage>
        <taxon>Bacteria</taxon>
        <taxon>Pseudomonadati</taxon>
        <taxon>Pseudomonadota</taxon>
        <taxon>Betaproteobacteria</taxon>
        <taxon>Burkholderiales</taxon>
        <taxon>Alcaligenaceae</taxon>
        <taxon>Pusillimonas</taxon>
    </lineage>
</organism>
<accession>A0A2U1CQL7</accession>
<name>A0A2U1CQL7_9BURK</name>
<dbReference type="AlphaFoldDB" id="A0A2U1CQL7"/>
<keyword evidence="3" id="KW-1185">Reference proteome</keyword>
<sequence length="256" mass="27444">MNHAQSGQETPPGTPPGRRHGGWIWFWLLLAALAGAAAGYWAASTAGEETAAARYRQLKSQFELVTAQNHHDYQALQGRLDTLQGQMLVEESTRKSLEAALQSTQAELGRARDQLAFFDRLLPPGPNGSVSIRALDFEPRGPTLLYKVLLMRNAPGTEPFAGRMQFVAKGSMGGKAVTLTLEPAAAPAAEEAATDVSDAEGAASEQTPLALQFEQFQRSEGMLDLPEGFEAASVTLNVLEGKTLRVSRTVNLPAGE</sequence>
<dbReference type="OrthoDB" id="8585321at2"/>
<dbReference type="Pfam" id="PF20567">
    <property type="entry name" value="DUF6776"/>
    <property type="match status" value="1"/>
</dbReference>
<dbReference type="InterPro" id="IPR046703">
    <property type="entry name" value="DUF6776"/>
</dbReference>
<evidence type="ECO:0000256" key="1">
    <source>
        <dbReference type="SAM" id="Phobius"/>
    </source>
</evidence>
<keyword evidence="1" id="KW-0472">Membrane</keyword>
<dbReference type="Proteomes" id="UP000246145">
    <property type="component" value="Unassembled WGS sequence"/>
</dbReference>
<reference evidence="2 3" key="1">
    <citation type="submission" date="2018-04" db="EMBL/GenBank/DDBJ databases">
        <title>Genomic Encyclopedia of Type Strains, Phase IV (KMG-IV): sequencing the most valuable type-strain genomes for metagenomic binning, comparative biology and taxonomic classification.</title>
        <authorList>
            <person name="Goeker M."/>
        </authorList>
    </citation>
    <scope>NUCLEOTIDE SEQUENCE [LARGE SCALE GENOMIC DNA]</scope>
    <source>
        <strain evidence="2 3">DSM 10065</strain>
    </source>
</reference>
<proteinExistence type="predicted"/>
<keyword evidence="1" id="KW-1133">Transmembrane helix</keyword>
<dbReference type="STRING" id="1231391.GCA_000308195_03392"/>
<keyword evidence="1" id="KW-0812">Transmembrane</keyword>
<evidence type="ECO:0000313" key="3">
    <source>
        <dbReference type="Proteomes" id="UP000246145"/>
    </source>
</evidence>
<protein>
    <submittedName>
        <fullName evidence="2">Uncharacterized protein</fullName>
    </submittedName>
</protein>
<dbReference type="EMBL" id="QEKO01000001">
    <property type="protein sequence ID" value="PVY68183.1"/>
    <property type="molecule type" value="Genomic_DNA"/>
</dbReference>
<feature type="transmembrane region" description="Helical" evidence="1">
    <location>
        <begin position="24"/>
        <end position="43"/>
    </location>
</feature>
<comment type="caution">
    <text evidence="2">The sequence shown here is derived from an EMBL/GenBank/DDBJ whole genome shotgun (WGS) entry which is preliminary data.</text>
</comment>